<organism evidence="1 2">
    <name type="scientific">Strongylus vulgaris</name>
    <name type="common">Blood worm</name>
    <dbReference type="NCBI Taxonomy" id="40348"/>
    <lineage>
        <taxon>Eukaryota</taxon>
        <taxon>Metazoa</taxon>
        <taxon>Ecdysozoa</taxon>
        <taxon>Nematoda</taxon>
        <taxon>Chromadorea</taxon>
        <taxon>Rhabditida</taxon>
        <taxon>Rhabditina</taxon>
        <taxon>Rhabditomorpha</taxon>
        <taxon>Strongyloidea</taxon>
        <taxon>Strongylidae</taxon>
        <taxon>Strongylus</taxon>
    </lineage>
</organism>
<evidence type="ECO:0000313" key="1">
    <source>
        <dbReference type="EMBL" id="VDM81501.1"/>
    </source>
</evidence>
<proteinExistence type="predicted"/>
<dbReference type="OrthoDB" id="5866964at2759"/>
<name>A0A3P7J827_STRVU</name>
<evidence type="ECO:0000313" key="2">
    <source>
        <dbReference type="Proteomes" id="UP000270094"/>
    </source>
</evidence>
<sequence>MQPGRLHEDDLQSLILRHQLTVEEDGIRKFELPTTNDGAGFRLIVITPEQAQLIERYSAAGISIDDTHCTTRYNLKLATMMLVDDYGRGVPAGFLFANKMDKEECAFFFEEVRNV</sequence>
<keyword evidence="2" id="KW-1185">Reference proteome</keyword>
<reference evidence="1 2" key="1">
    <citation type="submission" date="2018-11" db="EMBL/GenBank/DDBJ databases">
        <authorList>
            <consortium name="Pathogen Informatics"/>
        </authorList>
    </citation>
    <scope>NUCLEOTIDE SEQUENCE [LARGE SCALE GENOMIC DNA]</scope>
</reference>
<dbReference type="Proteomes" id="UP000270094">
    <property type="component" value="Unassembled WGS sequence"/>
</dbReference>
<dbReference type="EMBL" id="UYYB01113235">
    <property type="protein sequence ID" value="VDM81501.1"/>
    <property type="molecule type" value="Genomic_DNA"/>
</dbReference>
<dbReference type="AlphaFoldDB" id="A0A3P7J827"/>
<protein>
    <submittedName>
        <fullName evidence="1">Uncharacterized protein</fullName>
    </submittedName>
</protein>
<gene>
    <name evidence="1" type="ORF">SVUK_LOCUS16499</name>
</gene>
<accession>A0A3P7J827</accession>